<sequence length="107" mass="11231">MNAFDHQGLGPLMAELARSWTAPADAESTLRGVTDAAVELISGADSADILTIPGHGRYHSHASTSALPAELDALQARFGEGPCVSAAVDGFVTRSDDLAAEPRWPRF</sequence>
<accession>C1B6X5</accession>
<dbReference type="SUPFAM" id="SSF55781">
    <property type="entry name" value="GAF domain-like"/>
    <property type="match status" value="1"/>
</dbReference>
<proteinExistence type="predicted"/>
<dbReference type="STRING" id="632772.ROP_31810"/>
<evidence type="ECO:0000313" key="2">
    <source>
        <dbReference type="Proteomes" id="UP000002212"/>
    </source>
</evidence>
<dbReference type="KEGG" id="rop:ROP_31810"/>
<reference evidence="1 2" key="1">
    <citation type="submission" date="2009-03" db="EMBL/GenBank/DDBJ databases">
        <title>Comparison of the complete genome sequences of Rhodococcus erythropolis PR4 and Rhodococcus opacus B4.</title>
        <authorList>
            <person name="Takarada H."/>
            <person name="Sekine M."/>
            <person name="Hosoyama A."/>
            <person name="Yamada R."/>
            <person name="Fujisawa T."/>
            <person name="Omata S."/>
            <person name="Shimizu A."/>
            <person name="Tsukatani N."/>
            <person name="Tanikawa S."/>
            <person name="Fujita N."/>
            <person name="Harayama S."/>
        </authorList>
    </citation>
    <scope>NUCLEOTIDE SEQUENCE [LARGE SCALE GENOMIC DNA]</scope>
    <source>
        <strain evidence="1 2">B4</strain>
    </source>
</reference>
<dbReference type="Gene3D" id="3.30.450.40">
    <property type="match status" value="1"/>
</dbReference>
<evidence type="ECO:0000313" key="1">
    <source>
        <dbReference type="EMBL" id="BAH51428.1"/>
    </source>
</evidence>
<dbReference type="HOGENOM" id="CLU_2208018_0_0_11"/>
<dbReference type="InterPro" id="IPR029016">
    <property type="entry name" value="GAF-like_dom_sf"/>
</dbReference>
<protein>
    <submittedName>
        <fullName evidence="1">Uncharacterized protein</fullName>
    </submittedName>
</protein>
<dbReference type="PATRIC" id="fig|632772.20.peg.3329"/>
<organism evidence="1 2">
    <name type="scientific">Rhodococcus opacus (strain B4)</name>
    <dbReference type="NCBI Taxonomy" id="632772"/>
    <lineage>
        <taxon>Bacteria</taxon>
        <taxon>Bacillati</taxon>
        <taxon>Actinomycetota</taxon>
        <taxon>Actinomycetes</taxon>
        <taxon>Mycobacteriales</taxon>
        <taxon>Nocardiaceae</taxon>
        <taxon>Rhodococcus</taxon>
    </lineage>
</organism>
<dbReference type="EMBL" id="AP011115">
    <property type="protein sequence ID" value="BAH51428.1"/>
    <property type="molecule type" value="Genomic_DNA"/>
</dbReference>
<name>C1B6X5_RHOOB</name>
<gene>
    <name evidence="1" type="ordered locus">ROP_31810</name>
</gene>
<dbReference type="RefSeq" id="WP_012690381.1">
    <property type="nucleotide sequence ID" value="NC_012522.1"/>
</dbReference>
<dbReference type="AlphaFoldDB" id="C1B6X5"/>
<dbReference type="Proteomes" id="UP000002212">
    <property type="component" value="Chromosome"/>
</dbReference>